<evidence type="ECO:0000313" key="3">
    <source>
        <dbReference type="EMBL" id="TEB40049.1"/>
    </source>
</evidence>
<organism evidence="3 4">
    <name type="scientific">Coprinellus micaceus</name>
    <name type="common">Glistening ink-cap mushroom</name>
    <name type="synonym">Coprinus micaceus</name>
    <dbReference type="NCBI Taxonomy" id="71717"/>
    <lineage>
        <taxon>Eukaryota</taxon>
        <taxon>Fungi</taxon>
        <taxon>Dikarya</taxon>
        <taxon>Basidiomycota</taxon>
        <taxon>Agaricomycotina</taxon>
        <taxon>Agaricomycetes</taxon>
        <taxon>Agaricomycetidae</taxon>
        <taxon>Agaricales</taxon>
        <taxon>Agaricineae</taxon>
        <taxon>Psathyrellaceae</taxon>
        <taxon>Coprinellus</taxon>
    </lineage>
</organism>
<name>A0A4Y7U2I2_COPMI</name>
<sequence>MSSSTSQQASSSTEANPPPHPPSYDDIRQQAGPLPSKRGEIGFVEGVHVQTPTRQEFAINLPARHPADRGNEETVAVPLTPAPNGTFENGQPTSNAAPSTPSQPQTQPEPEDKGLAVLLFAKLRPKPIKVVQGIRLSTLLAFLAQFLVFTGCIIAWVFTANKLASLAQNGGKVPGGIGSAVFLHVIFAFAVIGQLIFLERRVYRMRAERYAHLHPGEMLPRYRDRSQPGGDISFAFAPWNRPPLPTYAAVLAQSGLGTGDVDDHLIAVPPPPAYGNTRGSTLLLSGFLRDSLRAQRPPSVHSDLERGGEGGSSGNAEVNREGHLQQTLARLETRRSNR</sequence>
<keyword evidence="2" id="KW-1133">Transmembrane helix</keyword>
<feature type="region of interest" description="Disordered" evidence="1">
    <location>
        <begin position="1"/>
        <end position="110"/>
    </location>
</feature>
<feature type="compositionally biased region" description="Polar residues" evidence="1">
    <location>
        <begin position="86"/>
        <end position="97"/>
    </location>
</feature>
<feature type="compositionally biased region" description="Low complexity" evidence="1">
    <location>
        <begin position="98"/>
        <end position="108"/>
    </location>
</feature>
<protein>
    <submittedName>
        <fullName evidence="3">Uncharacterized protein</fullName>
    </submittedName>
</protein>
<dbReference type="OrthoDB" id="2596855at2759"/>
<feature type="transmembrane region" description="Helical" evidence="2">
    <location>
        <begin position="136"/>
        <end position="157"/>
    </location>
</feature>
<dbReference type="AlphaFoldDB" id="A0A4Y7U2I2"/>
<dbReference type="Proteomes" id="UP000298030">
    <property type="component" value="Unassembled WGS sequence"/>
</dbReference>
<feature type="transmembrane region" description="Helical" evidence="2">
    <location>
        <begin position="177"/>
        <end position="198"/>
    </location>
</feature>
<feature type="region of interest" description="Disordered" evidence="1">
    <location>
        <begin position="295"/>
        <end position="338"/>
    </location>
</feature>
<proteinExistence type="predicted"/>
<dbReference type="STRING" id="71717.A0A4Y7U2I2"/>
<evidence type="ECO:0000256" key="2">
    <source>
        <dbReference type="SAM" id="Phobius"/>
    </source>
</evidence>
<keyword evidence="2" id="KW-0472">Membrane</keyword>
<dbReference type="EMBL" id="QPFP01000001">
    <property type="protein sequence ID" value="TEB40049.1"/>
    <property type="molecule type" value="Genomic_DNA"/>
</dbReference>
<accession>A0A4Y7U2I2</accession>
<feature type="compositionally biased region" description="Low complexity" evidence="1">
    <location>
        <begin position="1"/>
        <end position="13"/>
    </location>
</feature>
<evidence type="ECO:0000256" key="1">
    <source>
        <dbReference type="SAM" id="MobiDB-lite"/>
    </source>
</evidence>
<keyword evidence="4" id="KW-1185">Reference proteome</keyword>
<keyword evidence="2" id="KW-0812">Transmembrane</keyword>
<comment type="caution">
    <text evidence="3">The sequence shown here is derived from an EMBL/GenBank/DDBJ whole genome shotgun (WGS) entry which is preliminary data.</text>
</comment>
<reference evidence="3 4" key="1">
    <citation type="journal article" date="2019" name="Nat. Ecol. Evol.">
        <title>Megaphylogeny resolves global patterns of mushroom evolution.</title>
        <authorList>
            <person name="Varga T."/>
            <person name="Krizsan K."/>
            <person name="Foldi C."/>
            <person name="Dima B."/>
            <person name="Sanchez-Garcia M."/>
            <person name="Sanchez-Ramirez S."/>
            <person name="Szollosi G.J."/>
            <person name="Szarkandi J.G."/>
            <person name="Papp V."/>
            <person name="Albert L."/>
            <person name="Andreopoulos W."/>
            <person name="Angelini C."/>
            <person name="Antonin V."/>
            <person name="Barry K.W."/>
            <person name="Bougher N.L."/>
            <person name="Buchanan P."/>
            <person name="Buyck B."/>
            <person name="Bense V."/>
            <person name="Catcheside P."/>
            <person name="Chovatia M."/>
            <person name="Cooper J."/>
            <person name="Damon W."/>
            <person name="Desjardin D."/>
            <person name="Finy P."/>
            <person name="Geml J."/>
            <person name="Haridas S."/>
            <person name="Hughes K."/>
            <person name="Justo A."/>
            <person name="Karasinski D."/>
            <person name="Kautmanova I."/>
            <person name="Kiss B."/>
            <person name="Kocsube S."/>
            <person name="Kotiranta H."/>
            <person name="LaButti K.M."/>
            <person name="Lechner B.E."/>
            <person name="Liimatainen K."/>
            <person name="Lipzen A."/>
            <person name="Lukacs Z."/>
            <person name="Mihaltcheva S."/>
            <person name="Morgado L.N."/>
            <person name="Niskanen T."/>
            <person name="Noordeloos M.E."/>
            <person name="Ohm R.A."/>
            <person name="Ortiz-Santana B."/>
            <person name="Ovrebo C."/>
            <person name="Racz N."/>
            <person name="Riley R."/>
            <person name="Savchenko A."/>
            <person name="Shiryaev A."/>
            <person name="Soop K."/>
            <person name="Spirin V."/>
            <person name="Szebenyi C."/>
            <person name="Tomsovsky M."/>
            <person name="Tulloss R.E."/>
            <person name="Uehling J."/>
            <person name="Grigoriev I.V."/>
            <person name="Vagvolgyi C."/>
            <person name="Papp T."/>
            <person name="Martin F.M."/>
            <person name="Miettinen O."/>
            <person name="Hibbett D.S."/>
            <person name="Nagy L.G."/>
        </authorList>
    </citation>
    <scope>NUCLEOTIDE SEQUENCE [LARGE SCALE GENOMIC DNA]</scope>
    <source>
        <strain evidence="3 4">FP101781</strain>
    </source>
</reference>
<evidence type="ECO:0000313" key="4">
    <source>
        <dbReference type="Proteomes" id="UP000298030"/>
    </source>
</evidence>
<gene>
    <name evidence="3" type="ORF">FA13DRAFT_49790</name>
</gene>